<comment type="caution">
    <text evidence="1">The sequence shown here is derived from an EMBL/GenBank/DDBJ whole genome shotgun (WGS) entry which is preliminary data.</text>
</comment>
<evidence type="ECO:0000313" key="1">
    <source>
        <dbReference type="EMBL" id="GIX81877.1"/>
    </source>
</evidence>
<dbReference type="EMBL" id="BPLR01003179">
    <property type="protein sequence ID" value="GIX81877.1"/>
    <property type="molecule type" value="Genomic_DNA"/>
</dbReference>
<proteinExistence type="predicted"/>
<accession>A0AAV4NAP0</accession>
<protein>
    <submittedName>
        <fullName evidence="1">Uncharacterized protein</fullName>
    </submittedName>
</protein>
<dbReference type="Proteomes" id="UP001054945">
    <property type="component" value="Unassembled WGS sequence"/>
</dbReference>
<reference evidence="1 2" key="1">
    <citation type="submission" date="2021-06" db="EMBL/GenBank/DDBJ databases">
        <title>Caerostris extrusa draft genome.</title>
        <authorList>
            <person name="Kono N."/>
            <person name="Arakawa K."/>
        </authorList>
    </citation>
    <scope>NUCLEOTIDE SEQUENCE [LARGE SCALE GENOMIC DNA]</scope>
</reference>
<dbReference type="AlphaFoldDB" id="A0AAV4NAP0"/>
<name>A0AAV4NAP0_CAEEX</name>
<gene>
    <name evidence="1" type="ORF">CEXT_509411</name>
</gene>
<organism evidence="1 2">
    <name type="scientific">Caerostris extrusa</name>
    <name type="common">Bark spider</name>
    <name type="synonym">Caerostris bankana</name>
    <dbReference type="NCBI Taxonomy" id="172846"/>
    <lineage>
        <taxon>Eukaryota</taxon>
        <taxon>Metazoa</taxon>
        <taxon>Ecdysozoa</taxon>
        <taxon>Arthropoda</taxon>
        <taxon>Chelicerata</taxon>
        <taxon>Arachnida</taxon>
        <taxon>Araneae</taxon>
        <taxon>Araneomorphae</taxon>
        <taxon>Entelegynae</taxon>
        <taxon>Araneoidea</taxon>
        <taxon>Araneidae</taxon>
        <taxon>Caerostris</taxon>
    </lineage>
</organism>
<keyword evidence="2" id="KW-1185">Reference proteome</keyword>
<sequence>MPCPFWRIDCPIRGRRSTPHCRTFQIAVEFRQCQDVCRGLPRVLGSCQRRFVKQIGSRQKICHLDVPSIVHGVIRWTRTIYVGYFNIRWVLQAGILIGVIESWSHGVMMSLEWYSHWCNWSHGVMMSLQWYSHWCNWSHGDMMSLQWYSHWCK</sequence>
<evidence type="ECO:0000313" key="2">
    <source>
        <dbReference type="Proteomes" id="UP001054945"/>
    </source>
</evidence>